<gene>
    <name evidence="2" type="ORF">METZ01_LOCUS20671</name>
</gene>
<dbReference type="PANTHER" id="PTHR43615:SF1">
    <property type="entry name" value="PPDK_N DOMAIN-CONTAINING PROTEIN"/>
    <property type="match status" value="1"/>
</dbReference>
<evidence type="ECO:0000313" key="2">
    <source>
        <dbReference type="EMBL" id="SUZ67817.1"/>
    </source>
</evidence>
<dbReference type="Pfam" id="PF00391">
    <property type="entry name" value="PEP-utilizers"/>
    <property type="match status" value="1"/>
</dbReference>
<dbReference type="InterPro" id="IPR008279">
    <property type="entry name" value="PEP-util_enz_mobile_dom"/>
</dbReference>
<protein>
    <recommendedName>
        <fullName evidence="1">PEP-utilising enzyme mobile domain-containing protein</fullName>
    </recommendedName>
</protein>
<dbReference type="SUPFAM" id="SSF52009">
    <property type="entry name" value="Phosphohistidine domain"/>
    <property type="match status" value="1"/>
</dbReference>
<dbReference type="Gene3D" id="3.50.30.10">
    <property type="entry name" value="Phosphohistidine domain"/>
    <property type="match status" value="1"/>
</dbReference>
<dbReference type="GO" id="GO:0016772">
    <property type="term" value="F:transferase activity, transferring phosphorus-containing groups"/>
    <property type="evidence" value="ECO:0007669"/>
    <property type="project" value="InterPro"/>
</dbReference>
<dbReference type="PANTHER" id="PTHR43615">
    <property type="entry name" value="PHOSPHOENOLPYRUVATE SYNTHASE-RELATED"/>
    <property type="match status" value="1"/>
</dbReference>
<reference evidence="2" key="1">
    <citation type="submission" date="2018-05" db="EMBL/GenBank/DDBJ databases">
        <authorList>
            <person name="Lanie J.A."/>
            <person name="Ng W.-L."/>
            <person name="Kazmierczak K.M."/>
            <person name="Andrzejewski T.M."/>
            <person name="Davidsen T.M."/>
            <person name="Wayne K.J."/>
            <person name="Tettelin H."/>
            <person name="Glass J.I."/>
            <person name="Rusch D."/>
            <person name="Podicherti R."/>
            <person name="Tsui H.-C.T."/>
            <person name="Winkler M.E."/>
        </authorList>
    </citation>
    <scope>NUCLEOTIDE SEQUENCE</scope>
</reference>
<organism evidence="2">
    <name type="scientific">marine metagenome</name>
    <dbReference type="NCBI Taxonomy" id="408172"/>
    <lineage>
        <taxon>unclassified sequences</taxon>
        <taxon>metagenomes</taxon>
        <taxon>ecological metagenomes</taxon>
    </lineage>
</organism>
<dbReference type="InterPro" id="IPR036637">
    <property type="entry name" value="Phosphohistidine_dom_sf"/>
</dbReference>
<evidence type="ECO:0000259" key="1">
    <source>
        <dbReference type="Pfam" id="PF00391"/>
    </source>
</evidence>
<feature type="domain" description="PEP-utilising enzyme mobile" evidence="1">
    <location>
        <begin position="511"/>
        <end position="580"/>
    </location>
</feature>
<dbReference type="AlphaFoldDB" id="A0A381PNY2"/>
<name>A0A381PNY2_9ZZZZ</name>
<sequence>MSESTDRLDLTLVDFGLGPYVHGVASRRFPVYTRGNAGEVYPQPVFPLSAGMATAFGGDPARDVLSATGMLTAAECDEVGDVFMGVFGGYMYLNLSVPRVLAIRTPGTTPLEADATFLGSEALAPPHVPCRGDRNLRATLRGLRYGWGILATSDLPDLDAGILEVDRWRAGLPDVATATDEELAAAAVEVLPMLSRLFTVHLVITGGAGIGLDVLRQMCRRRLGDPSRALALLGGLGGVDSADPAFDLWELSRMVRSDPQLGTLFDGGVSGLAGRLATDAWAGDFLSAFGAFLGTHGARGPNEWEMACDVWGTDPSLPLAIIERMRHAGDDHDPEVRAAARAAEREAATIDVRRRIRSTDRWMFDRALRCAVLNTRGRERCKTLMVGAIHDGRLRMRELGRRLAGRTDDGRPDDLWYVTLDEFADYRRDPGAFAGVVAERRAIRDRLLELEPPFTFDGVLPPADTWRRRDAATGPVARVGSVLTGLAGCPGVVRGRARIVVDPSEPGDLGPGDVLVAPLTDPSWTPLFVPVEAVVVDVGGQMSHAVIVSRELGLPCVVAVTGATASIPDGALVEVDGAAGTVTVVAATGMVRP</sequence>
<proteinExistence type="predicted"/>
<accession>A0A381PNY2</accession>
<dbReference type="EMBL" id="UINC01001022">
    <property type="protein sequence ID" value="SUZ67817.1"/>
    <property type="molecule type" value="Genomic_DNA"/>
</dbReference>
<dbReference type="InterPro" id="IPR051549">
    <property type="entry name" value="PEP_Utilizing_Enz"/>
</dbReference>